<protein>
    <submittedName>
        <fullName evidence="2">Uncharacterized protein</fullName>
    </submittedName>
</protein>
<name>A0A8H4PBS9_9HYPO</name>
<proteinExistence type="predicted"/>
<gene>
    <name evidence="2" type="ORF">FALBO_9656</name>
</gene>
<dbReference type="AlphaFoldDB" id="A0A8H4PBS9"/>
<feature type="compositionally biased region" description="Low complexity" evidence="1">
    <location>
        <begin position="62"/>
        <end position="87"/>
    </location>
</feature>
<comment type="caution">
    <text evidence="2">The sequence shown here is derived from an EMBL/GenBank/DDBJ whole genome shotgun (WGS) entry which is preliminary data.</text>
</comment>
<feature type="compositionally biased region" description="Basic residues" evidence="1">
    <location>
        <begin position="108"/>
        <end position="118"/>
    </location>
</feature>
<dbReference type="InterPro" id="IPR001611">
    <property type="entry name" value="Leu-rich_rpt"/>
</dbReference>
<dbReference type="EMBL" id="JAADYS010001342">
    <property type="protein sequence ID" value="KAF4463531.1"/>
    <property type="molecule type" value="Genomic_DNA"/>
</dbReference>
<evidence type="ECO:0000313" key="2">
    <source>
        <dbReference type="EMBL" id="KAF4463531.1"/>
    </source>
</evidence>
<organism evidence="2 3">
    <name type="scientific">Fusarium albosuccineum</name>
    <dbReference type="NCBI Taxonomy" id="1237068"/>
    <lineage>
        <taxon>Eukaryota</taxon>
        <taxon>Fungi</taxon>
        <taxon>Dikarya</taxon>
        <taxon>Ascomycota</taxon>
        <taxon>Pezizomycotina</taxon>
        <taxon>Sordariomycetes</taxon>
        <taxon>Hypocreomycetidae</taxon>
        <taxon>Hypocreales</taxon>
        <taxon>Nectriaceae</taxon>
        <taxon>Fusarium</taxon>
        <taxon>Fusarium decemcellulare species complex</taxon>
    </lineage>
</organism>
<feature type="region of interest" description="Disordered" evidence="1">
    <location>
        <begin position="766"/>
        <end position="795"/>
    </location>
</feature>
<feature type="region of interest" description="Disordered" evidence="1">
    <location>
        <begin position="631"/>
        <end position="740"/>
    </location>
</feature>
<dbReference type="InterPro" id="IPR032675">
    <property type="entry name" value="LRR_dom_sf"/>
</dbReference>
<sequence>MLASYAALLFKLANPFARSGVVEMVRTRAADRQDIPEAPARRNPSRTSRPHATRSSTRPGRSHSGIVHDSGSSSGDGDSDSSIGSLDHLSETDAESETESGDEPRFGSRSRRTNRSRSTKYVATKTGGRRSARQAVIARADAKPGPSSAGIANGSPPHQQTRKRPKPLKKKGKTSKKRRISSQPDQIPQGVIPNWRDPQMPYGAWTDIFYYAAVAGGHDSLDVNWLISTATTCKAFSEAALTAIYRCPPLLTSGKARRFATLLERPPSDTQFNYRAKVESLYVDIQVVPQALLPQMIHVLPRLREVILFTQSDQPPYRELDRTVRWQYSAEIFHAFGPDSDQVDSTREGDKSFHTSLKSWEWSGSLMGGPIATVKDISLVHQEPCFAHLTKLSFTNFQVPSLHRQRPKPGDEERELQLYNEDGAVIESIAEAISQLKSLNHLVFESSTVMNDRLLPLLPKGLVHLGLINCWEIKSEELVAFLHSHGRHLRSLNLSHNQSLDLVFLTTLANACPNLEELYMNLSYFRHHDSLSLINNDADPLYEQVLLPHQVPQWPSSLRVIDFEHIRHWSVETAEMFLESLIDSAGSLPNLRHLAVKTMLNIPWKARANMRHEWRRKLDRVFLRPFEPPRKHYSLRQTDQDEEPQEVQRKTKPKRLSDGPSRRSSRLAAHTSDSDSRHSNNSKGLRSLHGRPTYAEPETDENEFESNSEEEEGQAASSPATSQLETQPEHERPQAAIRTPVIQGRCTTVAIVFDNQKPTELQYGMEDFMDDDRAESDDEWDGDQEDDDDAVFVWR</sequence>
<feature type="compositionally biased region" description="Acidic residues" evidence="1">
    <location>
        <begin position="767"/>
        <end position="795"/>
    </location>
</feature>
<feature type="compositionally biased region" description="Acidic residues" evidence="1">
    <location>
        <begin position="697"/>
        <end position="713"/>
    </location>
</feature>
<feature type="compositionally biased region" description="Polar residues" evidence="1">
    <location>
        <begin position="715"/>
        <end position="726"/>
    </location>
</feature>
<reference evidence="2 3" key="1">
    <citation type="submission" date="2020-01" db="EMBL/GenBank/DDBJ databases">
        <title>Identification and distribution of gene clusters putatively required for synthesis of sphingolipid metabolism inhibitors in phylogenetically diverse species of the filamentous fungus Fusarium.</title>
        <authorList>
            <person name="Kim H.-S."/>
            <person name="Busman M."/>
            <person name="Brown D.W."/>
            <person name="Divon H."/>
            <person name="Uhlig S."/>
            <person name="Proctor R.H."/>
        </authorList>
    </citation>
    <scope>NUCLEOTIDE SEQUENCE [LARGE SCALE GENOMIC DNA]</scope>
    <source>
        <strain evidence="2 3">NRRL 20459</strain>
    </source>
</reference>
<feature type="compositionally biased region" description="Acidic residues" evidence="1">
    <location>
        <begin position="92"/>
        <end position="101"/>
    </location>
</feature>
<dbReference type="SUPFAM" id="SSF52047">
    <property type="entry name" value="RNI-like"/>
    <property type="match status" value="1"/>
</dbReference>
<evidence type="ECO:0000313" key="3">
    <source>
        <dbReference type="Proteomes" id="UP000554235"/>
    </source>
</evidence>
<dbReference type="Proteomes" id="UP000554235">
    <property type="component" value="Unassembled WGS sequence"/>
</dbReference>
<feature type="compositionally biased region" description="Basic residues" evidence="1">
    <location>
        <begin position="160"/>
        <end position="180"/>
    </location>
</feature>
<dbReference type="OrthoDB" id="5395390at2759"/>
<accession>A0A8H4PBS9</accession>
<dbReference type="PROSITE" id="PS51450">
    <property type="entry name" value="LRR"/>
    <property type="match status" value="1"/>
</dbReference>
<keyword evidence="3" id="KW-1185">Reference proteome</keyword>
<feature type="region of interest" description="Disordered" evidence="1">
    <location>
        <begin position="28"/>
        <end position="196"/>
    </location>
</feature>
<dbReference type="Gene3D" id="3.80.10.10">
    <property type="entry name" value="Ribonuclease Inhibitor"/>
    <property type="match status" value="1"/>
</dbReference>
<evidence type="ECO:0000256" key="1">
    <source>
        <dbReference type="SAM" id="MobiDB-lite"/>
    </source>
</evidence>